<evidence type="ECO:0000313" key="2">
    <source>
        <dbReference type="Proteomes" id="UP000835242"/>
    </source>
</evidence>
<organism evidence="1 2">
    <name type="scientific">Xanthomonas arboricola</name>
    <dbReference type="NCBI Taxonomy" id="56448"/>
    <lineage>
        <taxon>Bacteria</taxon>
        <taxon>Pseudomonadati</taxon>
        <taxon>Pseudomonadota</taxon>
        <taxon>Gammaproteobacteria</taxon>
        <taxon>Lysobacterales</taxon>
        <taxon>Lysobacteraceae</taxon>
        <taxon>Xanthomonas</taxon>
    </lineage>
</organism>
<gene>
    <name evidence="1" type="ORF">XA1314C_29800</name>
</gene>
<accession>A0AAU9IEH5</accession>
<dbReference type="Proteomes" id="UP000835242">
    <property type="component" value="Chromosome"/>
</dbReference>
<dbReference type="AlphaFoldDB" id="A0AAU9IEH5"/>
<name>A0AAU9IEH5_9XANT</name>
<protein>
    <recommendedName>
        <fullName evidence="3">Tetratricopeptide repeat protein</fullName>
    </recommendedName>
</protein>
<evidence type="ECO:0000313" key="1">
    <source>
        <dbReference type="EMBL" id="CAE6805923.1"/>
    </source>
</evidence>
<proteinExistence type="predicted"/>
<dbReference type="EMBL" id="HG992337">
    <property type="protein sequence ID" value="CAE6805942.1"/>
    <property type="molecule type" value="Genomic_DNA"/>
</dbReference>
<sequence length="112" mass="12190">MRMADLIIGIVMWTGSAVAGHAAQPPDFVAAVDAYEAKDYSRCAEILGSLQRASIPFPQNAQLLQVECLAAAGRTDEALRYLDSEIPHGRIAVEDLRGKDRPGLNRLRKTKA</sequence>
<reference evidence="1 2" key="1">
    <citation type="submission" date="2021-02" db="EMBL/GenBank/DDBJ databases">
        <authorList>
            <person name="Pothier F. J."/>
        </authorList>
    </citation>
    <scope>NUCLEOTIDE SEQUENCE [LARGE SCALE GENOMIC DNA]</scope>
    <source>
        <strain evidence="1 2">1314c</strain>
    </source>
</reference>
<evidence type="ECO:0008006" key="3">
    <source>
        <dbReference type="Google" id="ProtNLM"/>
    </source>
</evidence>
<dbReference type="EMBL" id="HG992337">
    <property type="protein sequence ID" value="CAE6805923.1"/>
    <property type="molecule type" value="Genomic_DNA"/>
</dbReference>